<dbReference type="GO" id="GO:0016829">
    <property type="term" value="F:lyase activity"/>
    <property type="evidence" value="ECO:0007669"/>
    <property type="project" value="UniProtKB-KW"/>
</dbReference>
<dbReference type="InterPro" id="IPR001753">
    <property type="entry name" value="Enoyl-CoA_hydra/iso"/>
</dbReference>
<dbReference type="GO" id="GO:0006635">
    <property type="term" value="P:fatty acid beta-oxidation"/>
    <property type="evidence" value="ECO:0007669"/>
    <property type="project" value="TreeGrafter"/>
</dbReference>
<dbReference type="Proteomes" id="UP000295182">
    <property type="component" value="Unassembled WGS sequence"/>
</dbReference>
<dbReference type="AlphaFoldDB" id="A0A4R2N7C7"/>
<dbReference type="PANTHER" id="PTHR11941:SF54">
    <property type="entry name" value="ENOYL-COA HYDRATASE, MITOCHONDRIAL"/>
    <property type="match status" value="1"/>
</dbReference>
<reference evidence="4 5" key="1">
    <citation type="submission" date="2019-03" db="EMBL/GenBank/DDBJ databases">
        <title>Genomic Encyclopedia of Type Strains, Phase IV (KMG-IV): sequencing the most valuable type-strain genomes for metagenomic binning, comparative biology and taxonomic classification.</title>
        <authorList>
            <person name="Goeker M."/>
        </authorList>
    </citation>
    <scope>NUCLEOTIDE SEQUENCE [LARGE SCALE GENOMIC DNA]</scope>
    <source>
        <strain evidence="4 5">DSM 1837</strain>
    </source>
</reference>
<evidence type="ECO:0000256" key="2">
    <source>
        <dbReference type="ARBA" id="ARBA00023239"/>
    </source>
</evidence>
<dbReference type="InterPro" id="IPR018376">
    <property type="entry name" value="Enoyl-CoA_hyd/isom_CS"/>
</dbReference>
<dbReference type="InterPro" id="IPR029045">
    <property type="entry name" value="ClpP/crotonase-like_dom_sf"/>
</dbReference>
<evidence type="ECO:0000256" key="3">
    <source>
        <dbReference type="RuleBase" id="RU003707"/>
    </source>
</evidence>
<dbReference type="RefSeq" id="WP_119013295.1">
    <property type="nucleotide sequence ID" value="NZ_QXNC01000015.1"/>
</dbReference>
<dbReference type="Pfam" id="PF00378">
    <property type="entry name" value="ECH_1"/>
    <property type="match status" value="1"/>
</dbReference>
<evidence type="ECO:0000313" key="5">
    <source>
        <dbReference type="Proteomes" id="UP000295182"/>
    </source>
</evidence>
<proteinExistence type="inferred from homology"/>
<keyword evidence="5" id="KW-1185">Reference proteome</keyword>
<dbReference type="Gene3D" id="1.10.12.10">
    <property type="entry name" value="Lyase 2-enoyl-coa Hydratase, Chain A, domain 2"/>
    <property type="match status" value="1"/>
</dbReference>
<accession>A0A4R2N7C7</accession>
<dbReference type="InterPro" id="IPR014748">
    <property type="entry name" value="Enoyl-CoA_hydra_C"/>
</dbReference>
<dbReference type="PANTHER" id="PTHR11941">
    <property type="entry name" value="ENOYL-COA HYDRATASE-RELATED"/>
    <property type="match status" value="1"/>
</dbReference>
<dbReference type="CDD" id="cd06558">
    <property type="entry name" value="crotonase-like"/>
    <property type="match status" value="1"/>
</dbReference>
<dbReference type="OrthoDB" id="9148881at2"/>
<dbReference type="EMBL" id="SLXH01000016">
    <property type="protein sequence ID" value="TCP16728.1"/>
    <property type="molecule type" value="Genomic_DNA"/>
</dbReference>
<sequence length="273" mass="28547">MSGEVIAAPVVGAAPAAAGVVRVTLRHSGRLNAMSRAMWRQLRSVFESIQRSQDVRCVLIEGDGGAFCAGGDISEYPAFRFDAAQLRDFHEGDVWGGLQAMLDCDVPIVAHIAGACMGAGVEIASCCDLRIAGTSARFGAPIAKLGFPMAPREAQLVAGAVGELTARQMLLEAATFSASDMLARGFLSRVVADEQLAVDALGSACRIAALAPQAARMTKQTFRALKVPPALDGCALPAIETIVNGSADPYAYADSAEHREGITAFLAKRPPVF</sequence>
<comment type="caution">
    <text evidence="4">The sequence shown here is derived from an EMBL/GenBank/DDBJ whole genome shotgun (WGS) entry which is preliminary data.</text>
</comment>
<keyword evidence="2" id="KW-0456">Lyase</keyword>
<evidence type="ECO:0000313" key="4">
    <source>
        <dbReference type="EMBL" id="TCP16728.1"/>
    </source>
</evidence>
<evidence type="ECO:0000256" key="1">
    <source>
        <dbReference type="ARBA" id="ARBA00005254"/>
    </source>
</evidence>
<protein>
    <submittedName>
        <fullName evidence="4">Enoyl-CoA hydratase/carnithine racemase</fullName>
    </submittedName>
</protein>
<dbReference type="PROSITE" id="PS00166">
    <property type="entry name" value="ENOYL_COA_HYDRATASE"/>
    <property type="match status" value="1"/>
</dbReference>
<dbReference type="Gene3D" id="3.90.226.10">
    <property type="entry name" value="2-enoyl-CoA Hydratase, Chain A, domain 1"/>
    <property type="match status" value="1"/>
</dbReference>
<dbReference type="SUPFAM" id="SSF52096">
    <property type="entry name" value="ClpP/crotonase"/>
    <property type="match status" value="1"/>
</dbReference>
<name>A0A4R2N7C7_9BURK</name>
<organism evidence="4 5">
    <name type="scientific">Simplicispira metamorpha</name>
    <dbReference type="NCBI Taxonomy" id="80881"/>
    <lineage>
        <taxon>Bacteria</taxon>
        <taxon>Pseudomonadati</taxon>
        <taxon>Pseudomonadota</taxon>
        <taxon>Betaproteobacteria</taxon>
        <taxon>Burkholderiales</taxon>
        <taxon>Comamonadaceae</taxon>
        <taxon>Simplicispira</taxon>
    </lineage>
</organism>
<gene>
    <name evidence="4" type="ORF">EV674_11631</name>
</gene>
<comment type="similarity">
    <text evidence="1 3">Belongs to the enoyl-CoA hydratase/isomerase family.</text>
</comment>